<name>A0A8I0JMA9_CITAM</name>
<dbReference type="Proteomes" id="UP000656723">
    <property type="component" value="Unassembled WGS sequence"/>
</dbReference>
<keyword evidence="1" id="KW-1133">Transmembrane helix</keyword>
<sequence>MRAALPLLLSTRSFVIFCLGDIAFAMFYIMPDENGYQVHIKAVTLISLIGGNDKECGYRKCARHV</sequence>
<comment type="caution">
    <text evidence="2">The sequence shown here is derived from an EMBL/GenBank/DDBJ whole genome shotgun (WGS) entry which is preliminary data.</text>
</comment>
<evidence type="ECO:0000256" key="1">
    <source>
        <dbReference type="SAM" id="Phobius"/>
    </source>
</evidence>
<feature type="transmembrane region" description="Helical" evidence="1">
    <location>
        <begin position="7"/>
        <end position="29"/>
    </location>
</feature>
<reference evidence="2" key="1">
    <citation type="submission" date="2019-07" db="EMBL/GenBank/DDBJ databases">
        <title>KPC-2 carbapenem resistent Enterobacterales isolates from Germany.</title>
        <authorList>
            <person name="Yao Y."/>
            <person name="Falgenhauer L."/>
            <person name="Imirzalioglu C."/>
            <person name="Chakraborty T."/>
        </authorList>
    </citation>
    <scope>NUCLEOTIDE SEQUENCE</scope>
    <source>
        <strain evidence="2">CA13304</strain>
    </source>
</reference>
<evidence type="ECO:0000313" key="3">
    <source>
        <dbReference type="Proteomes" id="UP000656723"/>
    </source>
</evidence>
<accession>A0A8I0JMA9</accession>
<keyword evidence="1" id="KW-0812">Transmembrane</keyword>
<proteinExistence type="predicted"/>
<protein>
    <submittedName>
        <fullName evidence="2">Uncharacterized protein</fullName>
    </submittedName>
</protein>
<gene>
    <name evidence="2" type="ORF">FOT72_02315</name>
</gene>
<keyword evidence="1" id="KW-0472">Membrane</keyword>
<dbReference type="AlphaFoldDB" id="A0A8I0JMA9"/>
<evidence type="ECO:0000313" key="2">
    <source>
        <dbReference type="EMBL" id="MBE0126881.1"/>
    </source>
</evidence>
<dbReference type="EMBL" id="VKME01000006">
    <property type="protein sequence ID" value="MBE0126881.1"/>
    <property type="molecule type" value="Genomic_DNA"/>
</dbReference>
<organism evidence="2 3">
    <name type="scientific">Citrobacter amalonaticus</name>
    <dbReference type="NCBI Taxonomy" id="35703"/>
    <lineage>
        <taxon>Bacteria</taxon>
        <taxon>Pseudomonadati</taxon>
        <taxon>Pseudomonadota</taxon>
        <taxon>Gammaproteobacteria</taxon>
        <taxon>Enterobacterales</taxon>
        <taxon>Enterobacteriaceae</taxon>
        <taxon>Citrobacter</taxon>
    </lineage>
</organism>